<protein>
    <submittedName>
        <fullName evidence="1">Uncharacterized protein</fullName>
    </submittedName>
</protein>
<dbReference type="Proteomes" id="UP000886860">
    <property type="component" value="Unassembled WGS sequence"/>
</dbReference>
<reference evidence="1" key="1">
    <citation type="submission" date="2020-10" db="EMBL/GenBank/DDBJ databases">
        <authorList>
            <person name="Gilroy R."/>
        </authorList>
    </citation>
    <scope>NUCLEOTIDE SEQUENCE</scope>
    <source>
        <strain evidence="1">CHK123-3438</strain>
    </source>
</reference>
<dbReference type="AlphaFoldDB" id="A0A9D1GIN6"/>
<accession>A0A9D1GIN6</accession>
<proteinExistence type="predicted"/>
<organism evidence="1 2">
    <name type="scientific">Candidatus Caccovicinus merdipullorum</name>
    <dbReference type="NCBI Taxonomy" id="2840724"/>
    <lineage>
        <taxon>Bacteria</taxon>
        <taxon>Bacillati</taxon>
        <taxon>Bacillota</taxon>
        <taxon>Clostridia</taxon>
        <taxon>Eubacteriales</taxon>
        <taxon>Candidatus Caccovicinus</taxon>
    </lineage>
</organism>
<gene>
    <name evidence="1" type="ORF">IAB60_04885</name>
</gene>
<name>A0A9D1GIN6_9FIRM</name>
<comment type="caution">
    <text evidence="1">The sequence shown here is derived from an EMBL/GenBank/DDBJ whole genome shotgun (WGS) entry which is preliminary data.</text>
</comment>
<evidence type="ECO:0000313" key="1">
    <source>
        <dbReference type="EMBL" id="HIT41431.1"/>
    </source>
</evidence>
<reference evidence="1" key="2">
    <citation type="journal article" date="2021" name="PeerJ">
        <title>Extensive microbial diversity within the chicken gut microbiome revealed by metagenomics and culture.</title>
        <authorList>
            <person name="Gilroy R."/>
            <person name="Ravi A."/>
            <person name="Getino M."/>
            <person name="Pursley I."/>
            <person name="Horton D.L."/>
            <person name="Alikhan N.F."/>
            <person name="Baker D."/>
            <person name="Gharbi K."/>
            <person name="Hall N."/>
            <person name="Watson M."/>
            <person name="Adriaenssens E.M."/>
            <person name="Foster-Nyarko E."/>
            <person name="Jarju S."/>
            <person name="Secka A."/>
            <person name="Antonio M."/>
            <person name="Oren A."/>
            <person name="Chaudhuri R.R."/>
            <person name="La Ragione R."/>
            <person name="Hildebrand F."/>
            <person name="Pallen M.J."/>
        </authorList>
    </citation>
    <scope>NUCLEOTIDE SEQUENCE</scope>
    <source>
        <strain evidence="1">CHK123-3438</strain>
    </source>
</reference>
<evidence type="ECO:0000313" key="2">
    <source>
        <dbReference type="Proteomes" id="UP000886860"/>
    </source>
</evidence>
<sequence length="242" mass="25518">MRKRNVIITAGLIMAFGAGTALVSFGGANQIIRVEDGTRQVAAAESGQAAESTEAAEDTAAAGNTAAEESLQPQLQPMRMWGTITETGEDQFSFNSQTTNGYQGDVVIHIDPEQTLILDCVTGMPAGQDQIVNGNAVTVYAGPVMTMSLPPQMTASVVFVNIPADGSIPLYATVASDLEDNGQGGYTLTTVDGHTITVPADCSITPYLTRQMVTLQDLTQGRKCLIWLDADGAAERIILFNS</sequence>
<dbReference type="EMBL" id="DVKS01000081">
    <property type="protein sequence ID" value="HIT41431.1"/>
    <property type="molecule type" value="Genomic_DNA"/>
</dbReference>